<dbReference type="Proteomes" id="UP000004535">
    <property type="component" value="Unassembled WGS sequence"/>
</dbReference>
<proteinExistence type="predicted"/>
<protein>
    <submittedName>
        <fullName evidence="1">Uncharacterized protein</fullName>
    </submittedName>
</protein>
<accession>B9BX38</accession>
<comment type="caution">
    <text evidence="1">The sequence shown here is derived from an EMBL/GenBank/DDBJ whole genome shotgun (WGS) entry which is preliminary data.</text>
</comment>
<sequence>MLRIALLLRLLVPFCVCASGRSLIGRRRGLLRMNRERSYRL</sequence>
<name>B9BX38_9BURK</name>
<gene>
    <name evidence="1" type="ORF">BURMUCGD2_2457</name>
</gene>
<organism evidence="1 2">
    <name type="scientific">Burkholderia multivorans CGD2</name>
    <dbReference type="NCBI Taxonomy" id="513052"/>
    <lineage>
        <taxon>Bacteria</taxon>
        <taxon>Pseudomonadati</taxon>
        <taxon>Pseudomonadota</taxon>
        <taxon>Betaproteobacteria</taxon>
        <taxon>Burkholderiales</taxon>
        <taxon>Burkholderiaceae</taxon>
        <taxon>Burkholderia</taxon>
        <taxon>Burkholderia cepacia complex</taxon>
    </lineage>
</organism>
<reference evidence="1 2" key="1">
    <citation type="journal article" date="2012" name="J. Bacteriol.">
        <title>Draft Genome Sequence Determination for Cystic Fibrosis and Chronic Granulomatous Disease Burkholderia multivorans Isolates.</title>
        <authorList>
            <person name="Varga J.J."/>
            <person name="Losada L."/>
            <person name="Zelazny A.M."/>
            <person name="Brinkac L."/>
            <person name="Harkins D."/>
            <person name="Radune D."/>
            <person name="Hostetler J."/>
            <person name="Sampaio E.P."/>
            <person name="Ronning C.M."/>
            <person name="Nierman W.C."/>
            <person name="Greenberg D.E."/>
            <person name="Holland S.M."/>
            <person name="Goldberg J.B."/>
        </authorList>
    </citation>
    <scope>NUCLEOTIDE SEQUENCE [LARGE SCALE GENOMIC DNA]</scope>
    <source>
        <strain evidence="1 2">CGD2</strain>
    </source>
</reference>
<dbReference type="EMBL" id="ACFC01000014">
    <property type="protein sequence ID" value="EEE04548.1"/>
    <property type="molecule type" value="Genomic_DNA"/>
</dbReference>
<evidence type="ECO:0000313" key="2">
    <source>
        <dbReference type="Proteomes" id="UP000004535"/>
    </source>
</evidence>
<evidence type="ECO:0000313" key="1">
    <source>
        <dbReference type="EMBL" id="EEE04548.1"/>
    </source>
</evidence>
<dbReference type="AlphaFoldDB" id="B9BX38"/>